<keyword evidence="1" id="KW-0805">Transcription regulation</keyword>
<dbReference type="Pfam" id="PF01381">
    <property type="entry name" value="HTH_3"/>
    <property type="match status" value="1"/>
</dbReference>
<proteinExistence type="predicted"/>
<evidence type="ECO:0000259" key="4">
    <source>
        <dbReference type="PROSITE" id="PS50943"/>
    </source>
</evidence>
<dbReference type="PROSITE" id="PS50943">
    <property type="entry name" value="HTH_CROC1"/>
    <property type="match status" value="1"/>
</dbReference>
<dbReference type="InterPro" id="IPR050807">
    <property type="entry name" value="TransReg_Diox_bact_type"/>
</dbReference>
<evidence type="ECO:0000256" key="3">
    <source>
        <dbReference type="ARBA" id="ARBA00023163"/>
    </source>
</evidence>
<gene>
    <name evidence="5" type="ORF">E9677_16600</name>
</gene>
<keyword evidence="3" id="KW-0804">Transcription</keyword>
<dbReference type="SUPFAM" id="SSF47413">
    <property type="entry name" value="lambda repressor-like DNA-binding domains"/>
    <property type="match status" value="1"/>
</dbReference>
<dbReference type="PANTHER" id="PTHR46797">
    <property type="entry name" value="HTH-TYPE TRANSCRIPTIONAL REGULATOR"/>
    <property type="match status" value="1"/>
</dbReference>
<dbReference type="Proteomes" id="UP000309667">
    <property type="component" value="Unassembled WGS sequence"/>
</dbReference>
<evidence type="ECO:0000256" key="2">
    <source>
        <dbReference type="ARBA" id="ARBA00023125"/>
    </source>
</evidence>
<keyword evidence="2" id="KW-0238">DNA-binding</keyword>
<evidence type="ECO:0000313" key="6">
    <source>
        <dbReference type="Proteomes" id="UP000309667"/>
    </source>
</evidence>
<dbReference type="SMART" id="SM00530">
    <property type="entry name" value="HTH_XRE"/>
    <property type="match status" value="1"/>
</dbReference>
<dbReference type="CDD" id="cd00093">
    <property type="entry name" value="HTH_XRE"/>
    <property type="match status" value="1"/>
</dbReference>
<protein>
    <submittedName>
        <fullName evidence="5">Helix-turn-helix transcriptional regulator</fullName>
    </submittedName>
</protein>
<evidence type="ECO:0000256" key="1">
    <source>
        <dbReference type="ARBA" id="ARBA00023015"/>
    </source>
</evidence>
<accession>A0ABY2QS11</accession>
<organism evidence="5 6">
    <name type="scientific">Rhizobium rhizophilum</name>
    <dbReference type="NCBI Taxonomy" id="1850373"/>
    <lineage>
        <taxon>Bacteria</taxon>
        <taxon>Pseudomonadati</taxon>
        <taxon>Pseudomonadota</taxon>
        <taxon>Alphaproteobacteria</taxon>
        <taxon>Hyphomicrobiales</taxon>
        <taxon>Rhizobiaceae</taxon>
        <taxon>Rhizobium/Agrobacterium group</taxon>
        <taxon>Rhizobium</taxon>
    </lineage>
</organism>
<comment type="caution">
    <text evidence="5">The sequence shown here is derived from an EMBL/GenBank/DDBJ whole genome shotgun (WGS) entry which is preliminary data.</text>
</comment>
<keyword evidence="6" id="KW-1185">Reference proteome</keyword>
<dbReference type="InterPro" id="IPR010982">
    <property type="entry name" value="Lambda_DNA-bd_dom_sf"/>
</dbReference>
<dbReference type="InterPro" id="IPR001387">
    <property type="entry name" value="Cro/C1-type_HTH"/>
</dbReference>
<sequence>MTPRELLAWNIRKLRVERGLSQERLALEAQVERVSISQIERKQVNLGIDSLGKIAQALNCAVSDLLMMPPPGDKMPPVLRPGRKNSN</sequence>
<feature type="domain" description="HTH cro/C1-type" evidence="4">
    <location>
        <begin position="11"/>
        <end position="65"/>
    </location>
</feature>
<dbReference type="PANTHER" id="PTHR46797:SF23">
    <property type="entry name" value="HTH-TYPE TRANSCRIPTIONAL REGULATOR SUTR"/>
    <property type="match status" value="1"/>
</dbReference>
<name>A0ABY2QS11_9HYPH</name>
<dbReference type="EMBL" id="STGT01000004">
    <property type="protein sequence ID" value="THV12399.1"/>
    <property type="molecule type" value="Genomic_DNA"/>
</dbReference>
<dbReference type="RefSeq" id="WP_136559196.1">
    <property type="nucleotide sequence ID" value="NZ_STGT01000004.1"/>
</dbReference>
<reference evidence="5 6" key="1">
    <citation type="submission" date="2019-04" db="EMBL/GenBank/DDBJ databases">
        <title>Genome sequence of strain 7209-2.</title>
        <authorList>
            <person name="Gao J."/>
            <person name="Sun J."/>
        </authorList>
    </citation>
    <scope>NUCLEOTIDE SEQUENCE [LARGE SCALE GENOMIC DNA]</scope>
    <source>
        <strain evidence="5 6">7209-2</strain>
    </source>
</reference>
<evidence type="ECO:0000313" key="5">
    <source>
        <dbReference type="EMBL" id="THV12399.1"/>
    </source>
</evidence>
<dbReference type="Gene3D" id="1.10.260.40">
    <property type="entry name" value="lambda repressor-like DNA-binding domains"/>
    <property type="match status" value="1"/>
</dbReference>